<dbReference type="AlphaFoldDB" id="A0A4S8QNP0"/>
<dbReference type="GO" id="GO:0050661">
    <property type="term" value="F:NADP binding"/>
    <property type="evidence" value="ECO:0007669"/>
    <property type="project" value="UniProtKB-UniRule"/>
</dbReference>
<dbReference type="Pfam" id="PF00258">
    <property type="entry name" value="Flavodoxin_1"/>
    <property type="match status" value="1"/>
</dbReference>
<keyword evidence="4 9" id="KW-0285">Flavoprotein</keyword>
<dbReference type="PROSITE" id="PS51384">
    <property type="entry name" value="FAD_FR"/>
    <property type="match status" value="1"/>
</dbReference>
<evidence type="ECO:0000256" key="5">
    <source>
        <dbReference type="ARBA" id="ARBA00022643"/>
    </source>
</evidence>
<dbReference type="EC" id="1.18.1.-" evidence="9"/>
<organism evidence="13 14">
    <name type="scientific">Botrytis galanthina</name>
    <dbReference type="NCBI Taxonomy" id="278940"/>
    <lineage>
        <taxon>Eukaryota</taxon>
        <taxon>Fungi</taxon>
        <taxon>Dikarya</taxon>
        <taxon>Ascomycota</taxon>
        <taxon>Pezizomycotina</taxon>
        <taxon>Leotiomycetes</taxon>
        <taxon>Helotiales</taxon>
        <taxon>Sclerotiniaceae</taxon>
        <taxon>Botrytis</taxon>
    </lineage>
</organism>
<feature type="domain" description="Flavodoxin-like" evidence="11">
    <location>
        <begin position="14"/>
        <end position="158"/>
    </location>
</feature>
<feature type="binding site" evidence="9">
    <location>
        <begin position="562"/>
        <end position="565"/>
    </location>
    <ligand>
        <name>FAD</name>
        <dbReference type="ChEBI" id="CHEBI:57692"/>
    </ligand>
</feature>
<dbReference type="GO" id="GO:0016226">
    <property type="term" value="P:iron-sulfur cluster assembly"/>
    <property type="evidence" value="ECO:0007669"/>
    <property type="project" value="UniProtKB-UniRule"/>
</dbReference>
<evidence type="ECO:0000256" key="9">
    <source>
        <dbReference type="HAMAP-Rule" id="MF_03178"/>
    </source>
</evidence>
<dbReference type="PROSITE" id="PS50902">
    <property type="entry name" value="FLAVODOXIN_LIKE"/>
    <property type="match status" value="1"/>
</dbReference>
<dbReference type="SUPFAM" id="SSF52218">
    <property type="entry name" value="Flavoproteins"/>
    <property type="match status" value="1"/>
</dbReference>
<comment type="caution">
    <text evidence="13">The sequence shown here is derived from an EMBL/GenBank/DDBJ whole genome shotgun (WGS) entry which is preliminary data.</text>
</comment>
<feature type="binding site" evidence="9">
    <location>
        <begin position="105"/>
        <end position="114"/>
    </location>
    <ligand>
        <name>FMN</name>
        <dbReference type="ChEBI" id="CHEBI:58210"/>
    </ligand>
</feature>
<gene>
    <name evidence="9" type="primary">TAH18</name>
    <name evidence="13" type="ORF">BGAL_0398g00130</name>
</gene>
<comment type="function">
    <text evidence="9">NADPH-dependent reductase which is a central component of the cytosolic iron-sulfur (Fe-S) protein assembly (CIA) machinery. Transfers electrons from NADPH via its FAD and FMN prosthetic groups to the [2Fe-2S] cluster of DRE2, another key component of the CIA machinery. In turn, this reduced cluster provides electrons for assembly of cytosolic iron-sulfur cluster proteins. Positively controls H(2)O(2)-induced cell death.</text>
</comment>
<dbReference type="SUPFAM" id="SSF63380">
    <property type="entry name" value="Riboflavin synthase domain-like"/>
    <property type="match status" value="1"/>
</dbReference>
<feature type="binding site" evidence="9">
    <location>
        <position position="751"/>
    </location>
    <ligand>
        <name>FAD</name>
        <dbReference type="ChEBI" id="CHEBI:57692"/>
    </ligand>
</feature>
<dbReference type="HAMAP" id="MF_03178">
    <property type="entry name" value="NDOR1"/>
    <property type="match status" value="1"/>
</dbReference>
<dbReference type="InterPro" id="IPR039261">
    <property type="entry name" value="FNR_nucleotide-bd"/>
</dbReference>
<comment type="subcellular location">
    <subcellularLocation>
        <location evidence="9">Cytoplasm</location>
    </subcellularLocation>
    <subcellularLocation>
        <location evidence="9">Mitochondrion</location>
    </subcellularLocation>
    <text evidence="9">Relocalizes to mitochondria after H(2)O(2) exposure.</text>
</comment>
<keyword evidence="8 9" id="KW-0560">Oxidoreductase</keyword>
<comment type="caution">
    <text evidence="9">Lacks conserved residue(s) required for the propagation of feature annotation.</text>
</comment>
<feature type="binding site" evidence="9">
    <location>
        <begin position="67"/>
        <end position="70"/>
    </location>
    <ligand>
        <name>FMN</name>
        <dbReference type="ChEBI" id="CHEBI:58210"/>
    </ligand>
</feature>
<dbReference type="InterPro" id="IPR001094">
    <property type="entry name" value="Flavdoxin-like"/>
</dbReference>
<dbReference type="PANTHER" id="PTHR19384:SF10">
    <property type="entry name" value="NADPH-DEPENDENT DIFLAVIN OXIDOREDUCTASE 1"/>
    <property type="match status" value="1"/>
</dbReference>
<dbReference type="InterPro" id="IPR003097">
    <property type="entry name" value="CysJ-like_FAD-binding"/>
</dbReference>
<feature type="binding site" evidence="9">
    <location>
        <begin position="499"/>
        <end position="502"/>
    </location>
    <ligand>
        <name>FAD</name>
        <dbReference type="ChEBI" id="CHEBI:57692"/>
    </ligand>
</feature>
<evidence type="ECO:0000256" key="7">
    <source>
        <dbReference type="ARBA" id="ARBA00022857"/>
    </source>
</evidence>
<evidence type="ECO:0000313" key="13">
    <source>
        <dbReference type="EMBL" id="THV46290.1"/>
    </source>
</evidence>
<dbReference type="PANTHER" id="PTHR19384">
    <property type="entry name" value="NITRIC OXIDE SYNTHASE-RELATED"/>
    <property type="match status" value="1"/>
</dbReference>
<dbReference type="FunFam" id="1.20.990.10:FF:000013">
    <property type="entry name" value="NADPH-dependent diflavin oxidoreductase 1"/>
    <property type="match status" value="1"/>
</dbReference>
<dbReference type="Pfam" id="PF00667">
    <property type="entry name" value="FAD_binding_1"/>
    <property type="match status" value="1"/>
</dbReference>
<dbReference type="SUPFAM" id="SSF52343">
    <property type="entry name" value="Ferredoxin reductase-like, C-terminal NADP-linked domain"/>
    <property type="match status" value="1"/>
</dbReference>
<evidence type="ECO:0000256" key="10">
    <source>
        <dbReference type="SAM" id="MobiDB-lite"/>
    </source>
</evidence>
<keyword evidence="6 9" id="KW-0274">FAD</keyword>
<evidence type="ECO:0000256" key="4">
    <source>
        <dbReference type="ARBA" id="ARBA00022630"/>
    </source>
</evidence>
<dbReference type="GO" id="GO:0160246">
    <property type="term" value="F:NADPH-iron-sulfur [2Fe-2S] protein oxidoreductase activity"/>
    <property type="evidence" value="ECO:0007669"/>
    <property type="project" value="InterPro"/>
</dbReference>
<dbReference type="Gene3D" id="3.40.50.360">
    <property type="match status" value="1"/>
</dbReference>
<dbReference type="InterPro" id="IPR028879">
    <property type="entry name" value="NDOR1"/>
</dbReference>
<dbReference type="GO" id="GO:0010181">
    <property type="term" value="F:FMN binding"/>
    <property type="evidence" value="ECO:0007669"/>
    <property type="project" value="UniProtKB-UniRule"/>
</dbReference>
<keyword evidence="5 9" id="KW-0288">FMN</keyword>
<keyword evidence="14" id="KW-1185">Reference proteome</keyword>
<keyword evidence="3 9" id="KW-0963">Cytoplasm</keyword>
<feature type="domain" description="FAD-binding FR-type" evidence="12">
    <location>
        <begin position="313"/>
        <end position="592"/>
    </location>
</feature>
<dbReference type="Pfam" id="PF00175">
    <property type="entry name" value="NAD_binding_1"/>
    <property type="match status" value="1"/>
</dbReference>
<comment type="cofactor">
    <cofactor evidence="1 9">
        <name>FMN</name>
        <dbReference type="ChEBI" id="CHEBI:58210"/>
    </cofactor>
</comment>
<feature type="binding site" evidence="9">
    <location>
        <begin position="670"/>
        <end position="671"/>
    </location>
    <ligand>
        <name>NADP(+)</name>
        <dbReference type="ChEBI" id="CHEBI:58349"/>
    </ligand>
</feature>
<proteinExistence type="inferred from homology"/>
<dbReference type="PRINTS" id="PR00371">
    <property type="entry name" value="FPNCR"/>
</dbReference>
<dbReference type="GO" id="GO:0005829">
    <property type="term" value="C:cytosol"/>
    <property type="evidence" value="ECO:0007669"/>
    <property type="project" value="TreeGrafter"/>
</dbReference>
<keyword evidence="7 9" id="KW-0521">NADP</keyword>
<dbReference type="InterPro" id="IPR008254">
    <property type="entry name" value="Flavodoxin/NO_synth"/>
</dbReference>
<name>A0A4S8QNP0_9HELO</name>
<dbReference type="InterPro" id="IPR017938">
    <property type="entry name" value="Riboflavin_synthase-like_b-brl"/>
</dbReference>
<evidence type="ECO:0000259" key="11">
    <source>
        <dbReference type="PROSITE" id="PS50902"/>
    </source>
</evidence>
<reference evidence="13 14" key="1">
    <citation type="submission" date="2017-12" db="EMBL/GenBank/DDBJ databases">
        <title>Comparative genomics of Botrytis spp.</title>
        <authorList>
            <person name="Valero-Jimenez C.A."/>
            <person name="Tapia P."/>
            <person name="Veloso J."/>
            <person name="Silva-Moreno E."/>
            <person name="Staats M."/>
            <person name="Valdes J.H."/>
            <person name="Van Kan J.A.L."/>
        </authorList>
    </citation>
    <scope>NUCLEOTIDE SEQUENCE [LARGE SCALE GENOMIC DNA]</scope>
    <source>
        <strain evidence="13 14">MUCL435</strain>
    </source>
</reference>
<dbReference type="FunFam" id="3.40.50.360:FF:000034">
    <property type="entry name" value="NADPH-dependent diflavin oxidoreductase 1"/>
    <property type="match status" value="1"/>
</dbReference>
<comment type="similarity">
    <text evidence="9">In the C-terminal section; belongs to the flavoprotein pyridine nucleotide cytochrome reductase family.</text>
</comment>
<evidence type="ECO:0000256" key="2">
    <source>
        <dbReference type="ARBA" id="ARBA00001974"/>
    </source>
</evidence>
<accession>A0A4S8QNP0</accession>
<dbReference type="InterPro" id="IPR029039">
    <property type="entry name" value="Flavoprotein-like_sf"/>
</dbReference>
<dbReference type="Gene3D" id="2.40.30.10">
    <property type="entry name" value="Translation factors"/>
    <property type="match status" value="1"/>
</dbReference>
<evidence type="ECO:0000256" key="3">
    <source>
        <dbReference type="ARBA" id="ARBA00022490"/>
    </source>
</evidence>
<dbReference type="GO" id="GO:0005739">
    <property type="term" value="C:mitochondrion"/>
    <property type="evidence" value="ECO:0007669"/>
    <property type="project" value="UniProtKB-SubCell"/>
</dbReference>
<feature type="binding site" evidence="9">
    <location>
        <position position="140"/>
    </location>
    <ligand>
        <name>FMN</name>
        <dbReference type="ChEBI" id="CHEBI:58210"/>
    </ligand>
</feature>
<dbReference type="GO" id="GO:0050660">
    <property type="term" value="F:flavin adenine dinucleotide binding"/>
    <property type="evidence" value="ECO:0007669"/>
    <property type="project" value="UniProtKB-UniRule"/>
</dbReference>
<dbReference type="OrthoDB" id="1856718at2759"/>
<dbReference type="Proteomes" id="UP000308671">
    <property type="component" value="Unassembled WGS sequence"/>
</dbReference>
<evidence type="ECO:0000256" key="6">
    <source>
        <dbReference type="ARBA" id="ARBA00022827"/>
    </source>
</evidence>
<comment type="catalytic activity">
    <reaction evidence="9">
        <text>2 oxidized [2Fe-2S]-[protein] + NADPH = 2 reduced [2Fe-2S]-[protein] + NADP(+) + H(+)</text>
        <dbReference type="Rhea" id="RHEA:67716"/>
        <dbReference type="Rhea" id="RHEA-COMP:17327"/>
        <dbReference type="Rhea" id="RHEA-COMP:17328"/>
        <dbReference type="ChEBI" id="CHEBI:15378"/>
        <dbReference type="ChEBI" id="CHEBI:33737"/>
        <dbReference type="ChEBI" id="CHEBI:33738"/>
        <dbReference type="ChEBI" id="CHEBI:57783"/>
        <dbReference type="ChEBI" id="CHEBI:58349"/>
    </reaction>
</comment>
<dbReference type="Gene3D" id="3.40.50.80">
    <property type="entry name" value="Nucleotide-binding domain of ferredoxin-NADP reductase (FNR) module"/>
    <property type="match status" value="1"/>
</dbReference>
<feature type="binding site" evidence="9">
    <location>
        <begin position="20"/>
        <end position="25"/>
    </location>
    <ligand>
        <name>FMN</name>
        <dbReference type="ChEBI" id="CHEBI:58210"/>
    </ligand>
</feature>
<dbReference type="EMBL" id="PQXL01000398">
    <property type="protein sequence ID" value="THV46290.1"/>
    <property type="molecule type" value="Genomic_DNA"/>
</dbReference>
<evidence type="ECO:0000259" key="12">
    <source>
        <dbReference type="PROSITE" id="PS51384"/>
    </source>
</evidence>
<comment type="similarity">
    <text evidence="9">In the N-terminal section; belongs to the flavodoxin family.</text>
</comment>
<dbReference type="InterPro" id="IPR001433">
    <property type="entry name" value="OxRdtase_FAD/NAD-bd"/>
</dbReference>
<comment type="cofactor">
    <cofactor evidence="2 9">
        <name>FAD</name>
        <dbReference type="ChEBI" id="CHEBI:57692"/>
    </cofactor>
</comment>
<dbReference type="PRINTS" id="PR00369">
    <property type="entry name" value="FLAVODOXIN"/>
</dbReference>
<protein>
    <recommendedName>
        <fullName evidence="9">NADPH-dependent diflavin oxidoreductase 1</fullName>
        <ecNumber evidence="9">1.18.1.-</ecNumber>
    </recommendedName>
    <alternativeName>
        <fullName evidence="9">NADPH-dependent FMN and FAD-containing oxidoreductase</fullName>
    </alternativeName>
</protein>
<dbReference type="InterPro" id="IPR017927">
    <property type="entry name" value="FAD-bd_FR_type"/>
</dbReference>
<dbReference type="GO" id="GO:0016651">
    <property type="term" value="F:oxidoreductase activity, acting on NAD(P)H"/>
    <property type="evidence" value="ECO:0007669"/>
    <property type="project" value="UniProtKB-UniRule"/>
</dbReference>
<keyword evidence="9" id="KW-0496">Mitochondrion</keyword>
<evidence type="ECO:0000313" key="14">
    <source>
        <dbReference type="Proteomes" id="UP000308671"/>
    </source>
</evidence>
<feature type="binding site" evidence="9">
    <location>
        <begin position="676"/>
        <end position="680"/>
    </location>
    <ligand>
        <name>NADP(+)</name>
        <dbReference type="ChEBI" id="CHEBI:58349"/>
    </ligand>
</feature>
<dbReference type="InterPro" id="IPR023173">
    <property type="entry name" value="NADPH_Cyt_P450_Rdtase_alpha"/>
</dbReference>
<feature type="binding site" evidence="9">
    <location>
        <position position="469"/>
    </location>
    <ligand>
        <name>FAD</name>
        <dbReference type="ChEBI" id="CHEBI:57692"/>
    </ligand>
</feature>
<dbReference type="InterPro" id="IPR001709">
    <property type="entry name" value="Flavoprot_Pyr_Nucl_cyt_Rdtase"/>
</dbReference>
<comment type="similarity">
    <text evidence="9">Belongs to the NADPH-dependent diflavin oxidoreductase NDOR1 family.</text>
</comment>
<dbReference type="FunFam" id="3.40.50.80:FF:000030">
    <property type="entry name" value="NADPH-dependent diflavin oxidoreductase 1"/>
    <property type="match status" value="1"/>
</dbReference>
<evidence type="ECO:0000256" key="8">
    <source>
        <dbReference type="ARBA" id="ARBA00023002"/>
    </source>
</evidence>
<feature type="binding site" evidence="9">
    <location>
        <position position="606"/>
    </location>
    <ligand>
        <name>NADP(+)</name>
        <dbReference type="ChEBI" id="CHEBI:58349"/>
    </ligand>
</feature>
<feature type="region of interest" description="Disordered" evidence="10">
    <location>
        <begin position="273"/>
        <end position="305"/>
    </location>
</feature>
<comment type="subunit">
    <text evidence="9">Interacts with DRE2; as part of the cytosolic iron-sulfur (Fe-S) protein assembly (CIA) machinery.</text>
</comment>
<evidence type="ECO:0000256" key="1">
    <source>
        <dbReference type="ARBA" id="ARBA00001917"/>
    </source>
</evidence>
<sequence length="751" mass="85535">MSDIPNGQRHDRSALILYGTETGNSQDVAEELGRITERLHFMTRVCEMDEADIRELSKYTFVIFTLSTTGQGEFPKNARNFWNSLLRKRLPPSCLSHVNFTTFGLGDSSYAKFNFASRKLHKRLEQLGGSEIYPRGEADEQHDEGIDGTFLSWYIDLRKKLLESYLLPDGLDPIPDDVLLPPKYWLELANESSTDIGKSSSSLENTDDNGQARFYPLNSKLAPAKDLEASNLPKYSTHPDTLREVDIQAHQSSVPNTAMMADKFGLDSGIRFDHGFDAPGPPSNRLTDFDKEQPEDDNVLPPPALLKGIKKNRSPLIVTMEANKRVTPANHWQDVREITFKLRGKDFMMDPGDTISIYPKNFPEDVQTLIDLMGWNDVADLKLHFKPKSPDWFGAKNLIMAPDGLNKIGDEQTLRELLIHSLDFQAIPKRRFFELMAGYTDDPTHKERLLEFRDPLYTDELYDYTTRPRRSILECLQDFPSVKLPWKHAITIFPVIRGREFSICSGGDFHRPSVVPDRDSQKSKELNNYGNYDDARPFKDYQFQILVAIVKYRTVLQKVRNGLCSRYLATLPKGTNLTIQYNANPSFYKVPPLVPKLPLILVGAGTGIAPLRSLILQRLKQIKNTREGMVQFGKVHLIYGGRNRNADYFFANEWESAQVKDHVQTSPVFSRDQKQKIYVQDEIRAQGKELADVLTSQTAMIYVCGSSGGMPKAVRCAFLSILQIHAGMSMEEAEDFIANLERLKRYIQETW</sequence>
<dbReference type="Gene3D" id="1.20.990.10">
    <property type="entry name" value="NADPH-cytochrome p450 Reductase, Chain A, domain 3"/>
    <property type="match status" value="1"/>
</dbReference>